<keyword evidence="1" id="KW-0732">Signal</keyword>
<dbReference type="Proteomes" id="UP001595758">
    <property type="component" value="Unassembled WGS sequence"/>
</dbReference>
<name>A0ABV8CCF4_9GAMM</name>
<dbReference type="InterPro" id="IPR013431">
    <property type="entry name" value="Delta_60_rpt"/>
</dbReference>
<dbReference type="Pfam" id="PF17164">
    <property type="entry name" value="DUF5122"/>
    <property type="match status" value="1"/>
</dbReference>
<feature type="signal peptide" evidence="1">
    <location>
        <begin position="1"/>
        <end position="25"/>
    </location>
</feature>
<protein>
    <submittedName>
        <fullName evidence="2">Delta-60 repeat domain-containing protein</fullName>
    </submittedName>
</protein>
<accession>A0ABV8CCF4</accession>
<dbReference type="EMBL" id="JBHSAB010000001">
    <property type="protein sequence ID" value="MFC3907881.1"/>
    <property type="molecule type" value="Genomic_DNA"/>
</dbReference>
<dbReference type="RefSeq" id="WP_382340632.1">
    <property type="nucleotide sequence ID" value="NZ_JBHSAB010000001.1"/>
</dbReference>
<feature type="chain" id="PRO_5047224615" evidence="1">
    <location>
        <begin position="26"/>
        <end position="437"/>
    </location>
</feature>
<sequence>MQRNSKVTMLQRIGAGLLFCLTAMAAQAGIPLWTIVPALGSNPTQIIPANGTGSVQYVVQNQSQKPKQLVITPIPGIAQTAPCHLSPKGQAGSSCNLTLAITGSALPPGGIHGGPVLCQANADGSPNSDQCYRPSQANSLNITLITAPNVATITVTGSPLLLFPAYPNLSGITRTITVTNQSTDVTAMNVTATLPADWADVTQDASNCTTIAPGASCVLAFTPGTSVHEATLVPVAGSNTNTLNPSLAVRYPWVTNERVYAILPDLANNVIYLGGDFSYVGPNTGYGVPIDSGSAQPLAAFPRVNGSVYAVISDGNDGWYIGGTFTQVGGITRNRIAHILSDYSVDTTFDPNANNSVYALALSGSTVYAGGLFTTIGGQARRGIAALNASDGLATSWNPNANSFVYALALSGSTVYAGGDFTAIGNQITQGFAVLAQ</sequence>
<comment type="caution">
    <text evidence="2">The sequence shown here is derived from an EMBL/GenBank/DDBJ whole genome shotgun (WGS) entry which is preliminary data.</text>
</comment>
<reference evidence="3" key="1">
    <citation type="journal article" date="2019" name="Int. J. Syst. Evol. Microbiol.">
        <title>The Global Catalogue of Microorganisms (GCM) 10K type strain sequencing project: providing services to taxonomists for standard genome sequencing and annotation.</title>
        <authorList>
            <consortium name="The Broad Institute Genomics Platform"/>
            <consortium name="The Broad Institute Genome Sequencing Center for Infectious Disease"/>
            <person name="Wu L."/>
            <person name="Ma J."/>
        </authorList>
    </citation>
    <scope>NUCLEOTIDE SEQUENCE [LARGE SCALE GENOMIC DNA]</scope>
    <source>
        <strain evidence="3">CCUG 59858</strain>
    </source>
</reference>
<proteinExistence type="predicted"/>
<dbReference type="Gene3D" id="2.80.10.50">
    <property type="match status" value="1"/>
</dbReference>
<organism evidence="2 3">
    <name type="scientific">Legionella dresdenensis</name>
    <dbReference type="NCBI Taxonomy" id="450200"/>
    <lineage>
        <taxon>Bacteria</taxon>
        <taxon>Pseudomonadati</taxon>
        <taxon>Pseudomonadota</taxon>
        <taxon>Gammaproteobacteria</taxon>
        <taxon>Legionellales</taxon>
        <taxon>Legionellaceae</taxon>
        <taxon>Legionella</taxon>
    </lineage>
</organism>
<evidence type="ECO:0000313" key="2">
    <source>
        <dbReference type="EMBL" id="MFC3907881.1"/>
    </source>
</evidence>
<gene>
    <name evidence="2" type="ORF">ACFORL_02140</name>
</gene>
<keyword evidence="3" id="KW-1185">Reference proteome</keyword>
<evidence type="ECO:0000313" key="3">
    <source>
        <dbReference type="Proteomes" id="UP001595758"/>
    </source>
</evidence>
<evidence type="ECO:0000256" key="1">
    <source>
        <dbReference type="SAM" id="SignalP"/>
    </source>
</evidence>